<name>A0A2M4DCB4_ANODA</name>
<accession>A0A2M4DCB4</accession>
<sequence>MCVCAPASLRFGTVMWFFPDARCANVFCVLRRPTAGVVGYHLHTSFSMATSATYIVAPHAAHRTQRFLFTDTHFTLLAWPSTTNISRMSER</sequence>
<protein>
    <submittedName>
        <fullName evidence="1">Putative secreted protein</fullName>
    </submittedName>
</protein>
<reference evidence="1" key="1">
    <citation type="submission" date="2018-01" db="EMBL/GenBank/DDBJ databases">
        <title>An insight into the sialome of Amazonian anophelines.</title>
        <authorList>
            <person name="Ribeiro J.M."/>
            <person name="Scarpassa V."/>
            <person name="Calvo E."/>
        </authorList>
    </citation>
    <scope>NUCLEOTIDE SEQUENCE</scope>
</reference>
<organism evidence="1">
    <name type="scientific">Anopheles darlingi</name>
    <name type="common">Mosquito</name>
    <dbReference type="NCBI Taxonomy" id="43151"/>
    <lineage>
        <taxon>Eukaryota</taxon>
        <taxon>Metazoa</taxon>
        <taxon>Ecdysozoa</taxon>
        <taxon>Arthropoda</taxon>
        <taxon>Hexapoda</taxon>
        <taxon>Insecta</taxon>
        <taxon>Pterygota</taxon>
        <taxon>Neoptera</taxon>
        <taxon>Endopterygota</taxon>
        <taxon>Diptera</taxon>
        <taxon>Nematocera</taxon>
        <taxon>Culicoidea</taxon>
        <taxon>Culicidae</taxon>
        <taxon>Anophelinae</taxon>
        <taxon>Anopheles</taxon>
    </lineage>
</organism>
<proteinExistence type="predicted"/>
<dbReference type="AlphaFoldDB" id="A0A2M4DCB4"/>
<dbReference type="EMBL" id="GGFL01010550">
    <property type="protein sequence ID" value="MBW74728.1"/>
    <property type="molecule type" value="Transcribed_RNA"/>
</dbReference>
<evidence type="ECO:0000313" key="1">
    <source>
        <dbReference type="EMBL" id="MBW74728.1"/>
    </source>
</evidence>